<organism evidence="1 2">
    <name type="scientific">Sporanaerobium hydrogeniformans</name>
    <dbReference type="NCBI Taxonomy" id="3072179"/>
    <lineage>
        <taxon>Bacteria</taxon>
        <taxon>Bacillati</taxon>
        <taxon>Bacillota</taxon>
        <taxon>Clostridia</taxon>
        <taxon>Lachnospirales</taxon>
        <taxon>Lachnospiraceae</taxon>
        <taxon>Sporanaerobium</taxon>
    </lineage>
</organism>
<proteinExistence type="predicted"/>
<keyword evidence="1" id="KW-0255">Endonuclease</keyword>
<keyword evidence="1" id="KW-0540">Nuclease</keyword>
<evidence type="ECO:0000313" key="1">
    <source>
        <dbReference type="EMBL" id="PHV69592.1"/>
    </source>
</evidence>
<dbReference type="Proteomes" id="UP000224460">
    <property type="component" value="Unassembled WGS sequence"/>
</dbReference>
<sequence length="596" mass="68415">MYISWLRIEGFRNFVNETINFADKTLVIGTNDVGKTNMIYALRLLFDKSLSERDLELSNSDYNAYTSATTIKITVCIKDIKEDCLRSTFNGDIQNDSMIIQYQNSKNGEFAIYTGATEELLQAKAGRFYLKRLNLEYVNSNRDILSFMKRTKLQLLDRSKENLLEAQKTSDAITVQALQDDLKAMNDKIDNLEYIQASLSKVNDELASLAFNNEDQLVKFTTGNNEVEDLLNNLDLAYSTSKGNLKIGGDGRNNQIYLATWVAKQKFDKSLERVTIFAIEEPEAHLHPHQQRKLSKYLAENFTEQIFITTHSSQIAAEFRPDKIVRLYSQSKCTKVAQGGCAKNIGLSFDEFGYRLNAISSEVFFSDAVFLVEGPSEKLFYTALSQDLGIDFDRYNITLLDVNGIGFKPYIKICKALDIPFVIRTDDDIFEKSYKKRGTYKYYGGISRVMGIYEELLSNCQTEELYRYWEENKQYNEWEANEVACPQETRNLNKTIREKIDLYNIFLSVKDLENDIVATSLYQSLSDHYGTKVPEEIVKKMQGKKAEHMLEYLNNIRKLGVSLECIKDDAIAKPIIRLKSLVEGRIRDSEEQGRAN</sequence>
<keyword evidence="1" id="KW-0378">Hydrolase</keyword>
<evidence type="ECO:0000313" key="2">
    <source>
        <dbReference type="Proteomes" id="UP000224460"/>
    </source>
</evidence>
<name>A0AC61DAK2_9FIRM</name>
<dbReference type="EMBL" id="PEDL01000023">
    <property type="protein sequence ID" value="PHV69592.1"/>
    <property type="molecule type" value="Genomic_DNA"/>
</dbReference>
<reference evidence="1" key="1">
    <citation type="submission" date="2017-10" db="EMBL/GenBank/DDBJ databases">
        <title>Genome sequence of cellulolytic Lachnospiraceae bacterium XHS1971 isolated from hotspring sediment.</title>
        <authorList>
            <person name="Vasudevan G."/>
            <person name="Joshi A.J."/>
            <person name="Hivarkar S."/>
            <person name="Lanjekar V.B."/>
            <person name="Dhakephalkar P.K."/>
            <person name="Dagar S."/>
        </authorList>
    </citation>
    <scope>NUCLEOTIDE SEQUENCE</scope>
    <source>
        <strain evidence="1">XHS1971</strain>
    </source>
</reference>
<protein>
    <submittedName>
        <fullName evidence="1">ATP-dependent endonuclease</fullName>
    </submittedName>
</protein>
<accession>A0AC61DAK2</accession>
<comment type="caution">
    <text evidence="1">The sequence shown here is derived from an EMBL/GenBank/DDBJ whole genome shotgun (WGS) entry which is preliminary data.</text>
</comment>
<gene>
    <name evidence="1" type="ORF">CS063_14880</name>
</gene>
<keyword evidence="2" id="KW-1185">Reference proteome</keyword>